<dbReference type="Proteomes" id="UP000006394">
    <property type="component" value="Chromosome"/>
</dbReference>
<dbReference type="OrthoDB" id="1454800at2"/>
<organism evidence="1 2">
    <name type="scientific">Flavobacterium psychrophilum (strain ATCC 49511 / DSM 21280 / CIP 103535 / JIP02/86)</name>
    <dbReference type="NCBI Taxonomy" id="402612"/>
    <lineage>
        <taxon>Bacteria</taxon>
        <taxon>Pseudomonadati</taxon>
        <taxon>Bacteroidota</taxon>
        <taxon>Flavobacteriia</taxon>
        <taxon>Flavobacteriales</taxon>
        <taxon>Flavobacteriaceae</taxon>
        <taxon>Flavobacterium</taxon>
    </lineage>
</organism>
<dbReference type="eggNOG" id="ENOG502ZYMR">
    <property type="taxonomic scope" value="Bacteria"/>
</dbReference>
<sequence>MTNEDYNHQEKAYHNYLRAFYPTILFKETIYKDLYSTLIDENLTRASMGDYYYEKYLNKINENIKKIEIEITNYIEINSLKDDAKEYLLYFKPILEIKTLELLIRINQTKEPVTTDKDTYKSEVWFKVGLLFARGEMEKFYTENRKDIKDEYSAPKIAEELGNIHYQKTILATMKEYPKSNSNGNKNIYNSLERMKKIINHCNEKQINIIPEFIAKMPTE</sequence>
<accession>A6GWM5</accession>
<gene>
    <name evidence="1" type="ordered locus">FP0385</name>
</gene>
<evidence type="ECO:0000313" key="2">
    <source>
        <dbReference type="Proteomes" id="UP000006394"/>
    </source>
</evidence>
<dbReference type="STRING" id="402612.FP0385"/>
<dbReference type="RefSeq" id="WP_011962556.1">
    <property type="nucleotide sequence ID" value="NC_009613.3"/>
</dbReference>
<name>A6GWM5_FLAPJ</name>
<keyword evidence="2" id="KW-1185">Reference proteome</keyword>
<dbReference type="EnsemblBacteria" id="CAL42498">
    <property type="protein sequence ID" value="CAL42498"/>
    <property type="gene ID" value="FP0385"/>
</dbReference>
<dbReference type="EMBL" id="AM398681">
    <property type="protein sequence ID" value="CAL42498.1"/>
    <property type="molecule type" value="Genomic_DNA"/>
</dbReference>
<protein>
    <submittedName>
        <fullName evidence="1">Uncharacterized protein</fullName>
    </submittedName>
</protein>
<evidence type="ECO:0000313" key="1">
    <source>
        <dbReference type="EMBL" id="CAL42498.1"/>
    </source>
</evidence>
<dbReference type="AlphaFoldDB" id="A6GWM5"/>
<dbReference type="PATRIC" id="fig|402612.5.peg.398"/>
<dbReference type="GeneID" id="66551521"/>
<proteinExistence type="predicted"/>
<dbReference type="HOGENOM" id="CLU_1254400_0_0_10"/>
<reference evidence="1 2" key="1">
    <citation type="journal article" date="2007" name="Nat. Biotechnol.">
        <title>Complete genome sequence of the fish pathogen Flavobacterium psychrophilum.</title>
        <authorList>
            <person name="Duchaud E."/>
            <person name="Boussaha M."/>
            <person name="Loux V."/>
            <person name="Bernardet J.F."/>
            <person name="Michel C."/>
            <person name="Kerouault B."/>
            <person name="Mondot S."/>
            <person name="Nicolas P."/>
            <person name="Bossy R."/>
            <person name="Caron C."/>
            <person name="Bessieres P."/>
            <person name="Gibrat J.F."/>
            <person name="Claverol S."/>
            <person name="Dumetz F."/>
            <person name="Le Henaff M."/>
            <person name="Benmansour A."/>
        </authorList>
    </citation>
    <scope>NUCLEOTIDE SEQUENCE [LARGE SCALE GENOMIC DNA]</scope>
    <source>
        <strain evidence="2">ATCC 49511 / DSM 21280 / CIP 103535 / JIP02/86</strain>
    </source>
</reference>
<dbReference type="KEGG" id="fps:FP0385"/>